<feature type="region of interest" description="Disordered" evidence="1">
    <location>
        <begin position="79"/>
        <end position="99"/>
    </location>
</feature>
<dbReference type="GeneTree" id="ENSGT01150000286943"/>
<dbReference type="OMA" id="VCHHASL"/>
<proteinExistence type="predicted"/>
<keyword evidence="3" id="KW-1185">Reference proteome</keyword>
<dbReference type="PANTHER" id="PTHR12138">
    <property type="entry name" value="PRIMATE-EXPANDED PROTEIN FAMILY"/>
    <property type="match status" value="1"/>
</dbReference>
<protein>
    <submittedName>
        <fullName evidence="2">Uncharacterized protein</fullName>
    </submittedName>
</protein>
<reference evidence="2" key="3">
    <citation type="submission" date="2025-09" db="UniProtKB">
        <authorList>
            <consortium name="Ensembl"/>
        </authorList>
    </citation>
    <scope>IDENTIFICATION</scope>
</reference>
<dbReference type="Ensembl" id="ENSPANT00000064281.1">
    <property type="protein sequence ID" value="ENSPANP00000052482.1"/>
    <property type="gene ID" value="ENSPANG00000038971.1"/>
</dbReference>
<name>A0A8I5N0F7_PAPAN</name>
<evidence type="ECO:0000313" key="2">
    <source>
        <dbReference type="Ensembl" id="ENSPANP00000052482.1"/>
    </source>
</evidence>
<dbReference type="PANTHER" id="PTHR12138:SF162">
    <property type="entry name" value="CHROMOSOME UNDETERMINED SCAFFOLD_275, WHOLE GENOME SHOTGUN SEQUENCE"/>
    <property type="match status" value="1"/>
</dbReference>
<evidence type="ECO:0000256" key="1">
    <source>
        <dbReference type="SAM" id="MobiDB-lite"/>
    </source>
</evidence>
<organism evidence="2 3">
    <name type="scientific">Papio anubis</name>
    <name type="common">Olive baboon</name>
    <dbReference type="NCBI Taxonomy" id="9555"/>
    <lineage>
        <taxon>Eukaryota</taxon>
        <taxon>Metazoa</taxon>
        <taxon>Chordata</taxon>
        <taxon>Craniata</taxon>
        <taxon>Vertebrata</taxon>
        <taxon>Euteleostomi</taxon>
        <taxon>Mammalia</taxon>
        <taxon>Eutheria</taxon>
        <taxon>Euarchontoglires</taxon>
        <taxon>Primates</taxon>
        <taxon>Haplorrhini</taxon>
        <taxon>Catarrhini</taxon>
        <taxon>Cercopithecidae</taxon>
        <taxon>Cercopithecinae</taxon>
        <taxon>Papio</taxon>
    </lineage>
</organism>
<sequence length="99" mass="10416">MRWSLTLSPRLECSGVISAPCNLCLLGSSNDPVSASQVAGITGVCHHASLTFIFLVEIEFRHVGHAGLELLTSDDPPASASQSAGITGMSHCSRPIKRI</sequence>
<dbReference type="PRINTS" id="PR02045">
    <property type="entry name" value="F138DOMAIN"/>
</dbReference>
<accession>A0A8I5N0F7</accession>
<dbReference type="AlphaFoldDB" id="A0A8I5N0F7"/>
<reference evidence="2 3" key="1">
    <citation type="submission" date="2012-03" db="EMBL/GenBank/DDBJ databases">
        <title>Whole Genome Assembly of Papio anubis.</title>
        <authorList>
            <person name="Liu Y.L."/>
            <person name="Abraham K.A."/>
            <person name="Akbar H.A."/>
            <person name="Ali S.A."/>
            <person name="Anosike U.A."/>
            <person name="Aqrawi P.A."/>
            <person name="Arias F.A."/>
            <person name="Attaway T.A."/>
            <person name="Awwad R.A."/>
            <person name="Babu C.B."/>
            <person name="Bandaranaike D.B."/>
            <person name="Battles P.B."/>
            <person name="Bell A.B."/>
            <person name="Beltran B.B."/>
            <person name="Berhane-Mersha D.B."/>
            <person name="Bess C.B."/>
            <person name="Bickham C.B."/>
            <person name="Bolden T.B."/>
            <person name="Carter K.C."/>
            <person name="Chau D.C."/>
            <person name="Chavez A.C."/>
            <person name="Clerc-Blankenburg K.C."/>
            <person name="Coyle M.C."/>
            <person name="Dao M.D."/>
            <person name="Davila M.L.D."/>
            <person name="Davy-Carroll L.D."/>
            <person name="Denson S.D."/>
            <person name="Dinh H.D."/>
            <person name="Fernandez S.F."/>
            <person name="Fernando P.F."/>
            <person name="Forbes L.F."/>
            <person name="Francis C.F."/>
            <person name="Francisco L.F."/>
            <person name="Fu Q.F."/>
            <person name="Garcia-Iii R.G."/>
            <person name="Garrett T.G."/>
            <person name="Gross S.G."/>
            <person name="Gubbala S.G."/>
            <person name="Hirani K.H."/>
            <person name="Hogues M.H."/>
            <person name="Hollins B.H."/>
            <person name="Jackson L.J."/>
            <person name="Javaid M.J."/>
            <person name="Jhangiani S.J."/>
            <person name="Johnson A.J."/>
            <person name="Johnson B.J."/>
            <person name="Jones J.J."/>
            <person name="Joshi V.J."/>
            <person name="Kalu J.K."/>
            <person name="Khan N.K."/>
            <person name="Korchina V.K."/>
            <person name="Kovar C.K."/>
            <person name="Lago L.L."/>
            <person name="Lara F.L."/>
            <person name="Le T.-K.L."/>
            <person name="Lee S.L."/>
            <person name="Legall-Iii F.L."/>
            <person name="Lemon S.L."/>
            <person name="Liu J.L."/>
            <person name="Liu Y.-S.L."/>
            <person name="Liyanage D.L."/>
            <person name="Lopez J.L."/>
            <person name="Lorensuhewa L.L."/>
            <person name="Mata R.M."/>
            <person name="Mathew T.M."/>
            <person name="Mercado C.M."/>
            <person name="Mercado I.M."/>
            <person name="Morales K.M."/>
            <person name="Morgan M.M."/>
            <person name="Munidasa M.M."/>
            <person name="Ngo D.N."/>
            <person name="Nguyen L.N."/>
            <person name="Nguyen T.N."/>
            <person name="Nguyen N.N."/>
            <person name="Obregon M.O."/>
            <person name="Okwuonu G.O."/>
            <person name="Ongeri F.O."/>
            <person name="Onwere C.O."/>
            <person name="Osifeso I.O."/>
            <person name="Parra A.P."/>
            <person name="Patil S.P."/>
            <person name="Perez A.P."/>
            <person name="Perez Y.P."/>
            <person name="Pham C.P."/>
            <person name="Pu L.-L.P."/>
            <person name="Puazo M.P."/>
            <person name="Quiroz J.Q."/>
            <person name="Rouhana J.R."/>
            <person name="Ruiz M.R."/>
            <person name="Ruiz S.-J.R."/>
            <person name="Saada N.S."/>
            <person name="Santibanez J.S."/>
            <person name="Scheel M.S."/>
            <person name="Schneider B.S."/>
            <person name="Simmons D.S."/>
            <person name="Sisson I.S."/>
            <person name="Tang L.-Y.T."/>
            <person name="Thornton R.T."/>
            <person name="Tisius J.T."/>
            <person name="Toledanes G.T."/>
            <person name="Trejos Z.T."/>
            <person name="Usmani K.U."/>
            <person name="Varghese R.V."/>
            <person name="Vattathil S.V."/>
            <person name="Vee V.V."/>
            <person name="Walker D.W."/>
            <person name="Weissenberger G.W."/>
            <person name="White C.W."/>
            <person name="Williams A.W."/>
            <person name="Woodworth J.W."/>
            <person name="Wright R.W."/>
            <person name="Zhu Y.Z."/>
            <person name="Han Y.H."/>
            <person name="Newsham I.N."/>
            <person name="Nazareth L.N."/>
            <person name="Worley K.W."/>
            <person name="Muzny D.M."/>
            <person name="Rogers J.R."/>
            <person name="Gibbs R.G."/>
        </authorList>
    </citation>
    <scope>NUCLEOTIDE SEQUENCE [LARGE SCALE GENOMIC DNA]</scope>
</reference>
<evidence type="ECO:0000313" key="3">
    <source>
        <dbReference type="Proteomes" id="UP000028761"/>
    </source>
</evidence>
<dbReference type="Proteomes" id="UP000028761">
    <property type="component" value="Chromosome 8"/>
</dbReference>
<reference evidence="2" key="2">
    <citation type="submission" date="2025-08" db="UniProtKB">
        <authorList>
            <consortium name="Ensembl"/>
        </authorList>
    </citation>
    <scope>IDENTIFICATION</scope>
</reference>